<organism evidence="7 8">
    <name type="scientific">Drosophila gunungcola</name>
    <name type="common">fruit fly</name>
    <dbReference type="NCBI Taxonomy" id="103775"/>
    <lineage>
        <taxon>Eukaryota</taxon>
        <taxon>Metazoa</taxon>
        <taxon>Ecdysozoa</taxon>
        <taxon>Arthropoda</taxon>
        <taxon>Hexapoda</taxon>
        <taxon>Insecta</taxon>
        <taxon>Pterygota</taxon>
        <taxon>Neoptera</taxon>
        <taxon>Endopterygota</taxon>
        <taxon>Diptera</taxon>
        <taxon>Brachycera</taxon>
        <taxon>Muscomorpha</taxon>
        <taxon>Ephydroidea</taxon>
        <taxon>Drosophilidae</taxon>
        <taxon>Drosophila</taxon>
        <taxon>Sophophora</taxon>
    </lineage>
</organism>
<evidence type="ECO:0000313" key="8">
    <source>
        <dbReference type="Proteomes" id="UP001059596"/>
    </source>
</evidence>
<protein>
    <recommendedName>
        <fullName evidence="9">Accessory gland-specific peptide 70A</fullName>
    </recommendedName>
</protein>
<evidence type="ECO:0000256" key="4">
    <source>
        <dbReference type="ARBA" id="ARBA00022729"/>
    </source>
</evidence>
<dbReference type="AlphaFoldDB" id="A0A9Q0BRK3"/>
<evidence type="ECO:0000313" key="7">
    <source>
        <dbReference type="EMBL" id="KAI8041300.1"/>
    </source>
</evidence>
<gene>
    <name evidence="7" type="ORF">M5D96_005556</name>
</gene>
<reference evidence="7" key="1">
    <citation type="journal article" date="2023" name="Genome Biol. Evol.">
        <title>Long-read-based Genome Assembly of Drosophila gunungcola Reveals Fewer Chemosensory Genes in Flower-breeding Species.</title>
        <authorList>
            <person name="Negi A."/>
            <person name="Liao B.Y."/>
            <person name="Yeh S.D."/>
        </authorList>
    </citation>
    <scope>NUCLEOTIDE SEQUENCE</scope>
    <source>
        <strain evidence="7">Sukarami</strain>
    </source>
</reference>
<accession>A0A9Q0BRK3</accession>
<keyword evidence="2" id="KW-0964">Secreted</keyword>
<keyword evidence="8" id="KW-1185">Reference proteome</keyword>
<keyword evidence="3" id="KW-0085">Behavior</keyword>
<proteinExistence type="predicted"/>
<comment type="caution">
    <text evidence="7">The sequence shown here is derived from an EMBL/GenBank/DDBJ whole genome shotgun (WGS) entry which is preliminary data.</text>
</comment>
<dbReference type="InterPro" id="IPR012608">
    <property type="entry name" value="Sex_peptide"/>
</dbReference>
<dbReference type="Pfam" id="PF08138">
    <property type="entry name" value="Sex_peptide"/>
    <property type="match status" value="1"/>
</dbReference>
<comment type="subcellular location">
    <subcellularLocation>
        <location evidence="1">Secreted</location>
    </subcellularLocation>
</comment>
<sequence>MKSLALFLVLVSLVGLVMSWEWPWESSPKKPPIVFPIPSPNPRDKWCRLQLGPAWGGRC</sequence>
<evidence type="ECO:0000256" key="5">
    <source>
        <dbReference type="ARBA" id="ARBA00023157"/>
    </source>
</evidence>
<feature type="chain" id="PRO_5040294801" description="Accessory gland-specific peptide 70A" evidence="6">
    <location>
        <begin position="20"/>
        <end position="59"/>
    </location>
</feature>
<dbReference type="GO" id="GO:0005576">
    <property type="term" value="C:extracellular region"/>
    <property type="evidence" value="ECO:0007669"/>
    <property type="project" value="UniProtKB-SubCell"/>
</dbReference>
<evidence type="ECO:0008006" key="9">
    <source>
        <dbReference type="Google" id="ProtNLM"/>
    </source>
</evidence>
<evidence type="ECO:0000256" key="3">
    <source>
        <dbReference type="ARBA" id="ARBA00022610"/>
    </source>
</evidence>
<keyword evidence="4 6" id="KW-0732">Signal</keyword>
<evidence type="ECO:0000256" key="1">
    <source>
        <dbReference type="ARBA" id="ARBA00004613"/>
    </source>
</evidence>
<name>A0A9Q0BRK3_9MUSC</name>
<dbReference type="GO" id="GO:0046008">
    <property type="term" value="P:regulation of female receptivity, post-mating"/>
    <property type="evidence" value="ECO:0007669"/>
    <property type="project" value="InterPro"/>
</dbReference>
<keyword evidence="5" id="KW-1015">Disulfide bond</keyword>
<evidence type="ECO:0000256" key="2">
    <source>
        <dbReference type="ARBA" id="ARBA00022525"/>
    </source>
</evidence>
<evidence type="ECO:0000256" key="6">
    <source>
        <dbReference type="SAM" id="SignalP"/>
    </source>
</evidence>
<feature type="signal peptide" evidence="6">
    <location>
        <begin position="1"/>
        <end position="19"/>
    </location>
</feature>
<dbReference type="GO" id="GO:0005179">
    <property type="term" value="F:hormone activity"/>
    <property type="evidence" value="ECO:0007669"/>
    <property type="project" value="InterPro"/>
</dbReference>
<dbReference type="Proteomes" id="UP001059596">
    <property type="component" value="Unassembled WGS sequence"/>
</dbReference>
<dbReference type="EMBL" id="JAMKOV010000003">
    <property type="protein sequence ID" value="KAI8041300.1"/>
    <property type="molecule type" value="Genomic_DNA"/>
</dbReference>